<dbReference type="PANTHER" id="PTHR10039:SF5">
    <property type="entry name" value="NACHT DOMAIN-CONTAINING PROTEIN"/>
    <property type="match status" value="1"/>
</dbReference>
<dbReference type="InterPro" id="IPR056884">
    <property type="entry name" value="NPHP3-like_N"/>
</dbReference>
<proteinExistence type="predicted"/>
<dbReference type="Pfam" id="PF25053">
    <property type="entry name" value="DUF7791"/>
    <property type="match status" value="1"/>
</dbReference>
<evidence type="ECO:0000313" key="5">
    <source>
        <dbReference type="EMBL" id="RYO80686.1"/>
    </source>
</evidence>
<evidence type="ECO:0000259" key="4">
    <source>
        <dbReference type="Pfam" id="PF25053"/>
    </source>
</evidence>
<evidence type="ECO:0008006" key="7">
    <source>
        <dbReference type="Google" id="ProtNLM"/>
    </source>
</evidence>
<keyword evidence="6" id="KW-1185">Reference proteome</keyword>
<comment type="caution">
    <text evidence="5">The sequence shown here is derived from an EMBL/GenBank/DDBJ whole genome shotgun (WGS) entry which is preliminary data.</text>
</comment>
<feature type="domain" description="Prion-inhibition and propagation HeLo" evidence="2">
    <location>
        <begin position="6"/>
        <end position="207"/>
    </location>
</feature>
<gene>
    <name evidence="5" type="ORF">DL762_007524</name>
</gene>
<evidence type="ECO:0000313" key="6">
    <source>
        <dbReference type="Proteomes" id="UP000294003"/>
    </source>
</evidence>
<dbReference type="InterPro" id="IPR056693">
    <property type="entry name" value="DUF7791"/>
</dbReference>
<dbReference type="EMBL" id="QJNS01000280">
    <property type="protein sequence ID" value="RYO80686.1"/>
    <property type="molecule type" value="Genomic_DNA"/>
</dbReference>
<dbReference type="InterPro" id="IPR038305">
    <property type="entry name" value="HeLo_sf"/>
</dbReference>
<protein>
    <recommendedName>
        <fullName evidence="7">Prion-inhibition and propagation HeLo domain-containing protein</fullName>
    </recommendedName>
</protein>
<name>A0ABY0GYX3_9PEZI</name>
<dbReference type="Pfam" id="PF24883">
    <property type="entry name" value="NPHP3_N"/>
    <property type="match status" value="1"/>
</dbReference>
<dbReference type="Pfam" id="PF14479">
    <property type="entry name" value="HeLo"/>
    <property type="match status" value="1"/>
</dbReference>
<evidence type="ECO:0000259" key="2">
    <source>
        <dbReference type="Pfam" id="PF14479"/>
    </source>
</evidence>
<dbReference type="Proteomes" id="UP000294003">
    <property type="component" value="Unassembled WGS sequence"/>
</dbReference>
<dbReference type="InterPro" id="IPR029498">
    <property type="entry name" value="HeLo_dom"/>
</dbReference>
<dbReference type="Gene3D" id="1.20.120.1020">
    <property type="entry name" value="Prion-inhibition and propagation, HeLo domain"/>
    <property type="match status" value="1"/>
</dbReference>
<sequence>MAEAVGLTLGIVSLAGTFKGCIDLFDYISASRSLGLDYELLDTKLDVEKALLLQWATRVGLLAEHPDARLDQPNVCRAISRVLAGIQLLLSDSQTLQGRYGMRAFGTSHAANSIATFSGASLTKHTLSDRRMGRFINDFKRLSVRAARLQEAVPVAHKIRWAIHDKEKFEGLIDQLSYFVSKLNDIVPDSTGALGPMMREDLGGLHDNRLRMIIQACIGREELMAASAEKVMDKRCTDRILQLFWYRVMDDRRTSLADAHSSTFKWALESPNQHTESQWDDISGWLKHGSGIYWISGKAGSGKSTLMKYLYGHRKTYVESTIGSHPYMQQLALAESYADTEESSPAAQIIDELVSKASGVFLWVILACRSLIEGFAAYDNIEELRKRVDELPPELEDLFQHMLNKIDPRYQVEAAKILRICYQNQLDGIKLLPSVGLAIVDELGMDPRRVPPPRKLSDAEKRAKCQFLEGRLRSRCCGLLEISRPCAESVEYDCFCNADGLFDTHNWLIDSRIQFMHRTVFDFLSQPGVWDIKYLQVQDPDFDADSVLSWVFMELLALCGQRRNTDNWKYLKHALVHALRADSLAPRAIVPVLSRLDQILQNILRDRPASLPFASELSDPLYDFRNHFPFALFAAETGMVNYVRYCTESVISLQNRAYTLLYHALRSPYIACLKSWELGPSAEMIHSSRETNLLLEVAEITKELLQAGAHVDAGEDFTEGELVETIETYFVDCRNSPEAEAEEIAELREKGLELLRMIEDRQSGSTAGECLPCWDAQGTSRDARVSAGSKRPCDVDYDGFAKRPRPV</sequence>
<reference evidence="5 6" key="1">
    <citation type="submission" date="2018-06" db="EMBL/GenBank/DDBJ databases">
        <title>Complete Genomes of Monosporascus.</title>
        <authorList>
            <person name="Robinson A.J."/>
            <person name="Natvig D.O."/>
        </authorList>
    </citation>
    <scope>NUCLEOTIDE SEQUENCE [LARGE SCALE GENOMIC DNA]</scope>
    <source>
        <strain evidence="5 6">CBS 609.92</strain>
    </source>
</reference>
<feature type="domain" description="Nephrocystin 3-like N-terminal" evidence="3">
    <location>
        <begin position="281"/>
        <end position="316"/>
    </location>
</feature>
<evidence type="ECO:0000259" key="3">
    <source>
        <dbReference type="Pfam" id="PF24883"/>
    </source>
</evidence>
<organism evidence="5 6">
    <name type="scientific">Monosporascus cannonballus</name>
    <dbReference type="NCBI Taxonomy" id="155416"/>
    <lineage>
        <taxon>Eukaryota</taxon>
        <taxon>Fungi</taxon>
        <taxon>Dikarya</taxon>
        <taxon>Ascomycota</taxon>
        <taxon>Pezizomycotina</taxon>
        <taxon>Sordariomycetes</taxon>
        <taxon>Xylariomycetidae</taxon>
        <taxon>Xylariales</taxon>
        <taxon>Xylariales incertae sedis</taxon>
        <taxon>Monosporascus</taxon>
    </lineage>
</organism>
<dbReference type="InterPro" id="IPR027417">
    <property type="entry name" value="P-loop_NTPase"/>
</dbReference>
<keyword evidence="1" id="KW-0677">Repeat</keyword>
<feature type="domain" description="DUF7791" evidence="4">
    <location>
        <begin position="405"/>
        <end position="548"/>
    </location>
</feature>
<evidence type="ECO:0000256" key="1">
    <source>
        <dbReference type="ARBA" id="ARBA00022737"/>
    </source>
</evidence>
<dbReference type="PANTHER" id="PTHR10039">
    <property type="entry name" value="AMELOGENIN"/>
    <property type="match status" value="1"/>
</dbReference>
<dbReference type="SUPFAM" id="SSF52540">
    <property type="entry name" value="P-loop containing nucleoside triphosphate hydrolases"/>
    <property type="match status" value="1"/>
</dbReference>
<accession>A0ABY0GYX3</accession>